<dbReference type="Proteomes" id="UP000706039">
    <property type="component" value="Unassembled WGS sequence"/>
</dbReference>
<reference evidence="3 4" key="1">
    <citation type="submission" date="2021-08" db="EMBL/GenBank/DDBJ databases">
        <authorList>
            <person name="Tuo L."/>
        </authorList>
    </citation>
    <scope>NUCLEOTIDE SEQUENCE [LARGE SCALE GENOMIC DNA]</scope>
    <source>
        <strain evidence="3 4">JCM 31229</strain>
    </source>
</reference>
<dbReference type="Gene3D" id="2.60.120.1440">
    <property type="match status" value="1"/>
</dbReference>
<dbReference type="InterPro" id="IPR012373">
    <property type="entry name" value="Ferrdict_sens_TM"/>
</dbReference>
<accession>A0ABS7PJX0</accession>
<dbReference type="Pfam" id="PF04773">
    <property type="entry name" value="FecR"/>
    <property type="match status" value="1"/>
</dbReference>
<proteinExistence type="predicted"/>
<dbReference type="PANTHER" id="PTHR30273:SF2">
    <property type="entry name" value="PROTEIN FECR"/>
    <property type="match status" value="1"/>
</dbReference>
<dbReference type="InterPro" id="IPR006860">
    <property type="entry name" value="FecR"/>
</dbReference>
<dbReference type="RefSeq" id="WP_222988661.1">
    <property type="nucleotide sequence ID" value="NZ_JAINVV010000003.1"/>
</dbReference>
<feature type="transmembrane region" description="Helical" evidence="1">
    <location>
        <begin position="86"/>
        <end position="106"/>
    </location>
</feature>
<keyword evidence="1" id="KW-0812">Transmembrane</keyword>
<evidence type="ECO:0000259" key="2">
    <source>
        <dbReference type="Pfam" id="PF04773"/>
    </source>
</evidence>
<dbReference type="EMBL" id="JAINVV010000003">
    <property type="protein sequence ID" value="MBY8821551.1"/>
    <property type="molecule type" value="Genomic_DNA"/>
</dbReference>
<name>A0ABS7PJX0_9SPHN</name>
<keyword evidence="4" id="KW-1185">Reference proteome</keyword>
<evidence type="ECO:0000313" key="4">
    <source>
        <dbReference type="Proteomes" id="UP000706039"/>
    </source>
</evidence>
<evidence type="ECO:0000313" key="3">
    <source>
        <dbReference type="EMBL" id="MBY8821551.1"/>
    </source>
</evidence>
<comment type="caution">
    <text evidence="3">The sequence shown here is derived from an EMBL/GenBank/DDBJ whole genome shotgun (WGS) entry which is preliminary data.</text>
</comment>
<keyword evidence="1" id="KW-0472">Membrane</keyword>
<keyword evidence="1" id="KW-1133">Transmembrane helix</keyword>
<sequence>MTTRQSAEAIEDEAADWLARIDRHGRTPELQAELEHWLAGDTRRRGALLQAEAAWNLLVGDFPVLEREDGGAPAPIASGMFSRRRLIVSGGAAALAASVAGGVLLIGRGEDYDTAIGEIRRVPLADGSVATINSDSRLSVALEAERRIVRLNEGEAWFQVAHDKARPFIAEAGRIRVRAVGTAFAVRRREDGKGSVGGAEILVTEGVVEAWADGAEGQAIRLTAGQRAFVADNAAVTGRADAPAEVTRALAWRAGQIDLAGESLAHALAEFNRYNGVKLVLTDRALANEPLYGVFRVDDPQGFADALHRGFDVPVKVEGNEIRIGG</sequence>
<organism evidence="3 4">
    <name type="scientific">Sphingomonas colocasiae</name>
    <dbReference type="NCBI Taxonomy" id="1848973"/>
    <lineage>
        <taxon>Bacteria</taxon>
        <taxon>Pseudomonadati</taxon>
        <taxon>Pseudomonadota</taxon>
        <taxon>Alphaproteobacteria</taxon>
        <taxon>Sphingomonadales</taxon>
        <taxon>Sphingomonadaceae</taxon>
        <taxon>Sphingomonas</taxon>
    </lineage>
</organism>
<gene>
    <name evidence="3" type="ORF">K7G82_04560</name>
</gene>
<protein>
    <submittedName>
        <fullName evidence="3">FecR domain-containing protein</fullName>
    </submittedName>
</protein>
<feature type="domain" description="FecR protein" evidence="2">
    <location>
        <begin position="111"/>
        <end position="209"/>
    </location>
</feature>
<dbReference type="PANTHER" id="PTHR30273">
    <property type="entry name" value="PERIPLASMIC SIGNAL SENSOR AND SIGMA FACTOR ACTIVATOR FECR-RELATED"/>
    <property type="match status" value="1"/>
</dbReference>
<evidence type="ECO:0000256" key="1">
    <source>
        <dbReference type="SAM" id="Phobius"/>
    </source>
</evidence>
<dbReference type="PIRSF" id="PIRSF018266">
    <property type="entry name" value="FecR"/>
    <property type="match status" value="1"/>
</dbReference>